<reference evidence="3 4" key="1">
    <citation type="submission" date="2017-10" db="EMBL/GenBank/DDBJ databases">
        <title>Genomics of the genus Arcobacter.</title>
        <authorList>
            <person name="Perez-Cataluna A."/>
            <person name="Figueras M.J."/>
        </authorList>
    </citation>
    <scope>NUCLEOTIDE SEQUENCE [LARGE SCALE GENOMIC DNA]</scope>
    <source>
        <strain evidence="3 4">CECT 9230</strain>
    </source>
</reference>
<feature type="non-terminal residue" evidence="3">
    <location>
        <position position="389"/>
    </location>
</feature>
<evidence type="ECO:0000313" key="4">
    <source>
        <dbReference type="Proteomes" id="UP000252669"/>
    </source>
</evidence>
<keyword evidence="1" id="KW-0175">Coiled coil</keyword>
<keyword evidence="2" id="KW-0812">Transmembrane</keyword>
<keyword evidence="2" id="KW-0472">Membrane</keyword>
<name>A0A366MQA7_9BACT</name>
<comment type="caution">
    <text evidence="3">The sequence shown here is derived from an EMBL/GenBank/DDBJ whole genome shotgun (WGS) entry which is preliminary data.</text>
</comment>
<feature type="transmembrane region" description="Helical" evidence="2">
    <location>
        <begin position="12"/>
        <end position="32"/>
    </location>
</feature>
<keyword evidence="2" id="KW-1133">Transmembrane helix</keyword>
<keyword evidence="4" id="KW-1185">Reference proteome</keyword>
<dbReference type="AlphaFoldDB" id="A0A366MQA7"/>
<dbReference type="EMBL" id="PDKB01000015">
    <property type="protein sequence ID" value="RBQ28456.1"/>
    <property type="molecule type" value="Genomic_DNA"/>
</dbReference>
<feature type="transmembrane region" description="Helical" evidence="2">
    <location>
        <begin position="176"/>
        <end position="196"/>
    </location>
</feature>
<proteinExistence type="predicted"/>
<sequence length="389" mass="44057">MLGKFNTRGKLFLFPILFILIVIFSGFVYNYFSSIANARNNVAISTEEFIQQNLKGRISVYQFLKTPSENNIQNVVNNFKKLDEDVVKLKSILVDKKNIQLSEEVLKLSNNYMKFFDDLSQQRLENFKVGNLEESLEIQNRISEMVNIGLELENKLIEINTSAVELREEAYKTLNIDLVILAIFSIITFVIISMLISNSIIRSINNFKEGLLGFFAYLNRESNTTELLEDSSKDEFGQMAKVVNENIIKTKAGIEEDRKLIDETIAVLGEFEQGDLCQRLNITVSNPALMQLKEVLNNMASNLENNIDNVLKVLEQYSNYNYLNKINEKGLKEHLLKLASGVNHLGDSITQMLVENKSNGLTLDKSSNVLLGNVDKLNLSSNEAAASLE</sequence>
<organism evidence="3 4">
    <name type="scientific">Aliarcobacter vitoriensis</name>
    <dbReference type="NCBI Taxonomy" id="2011099"/>
    <lineage>
        <taxon>Bacteria</taxon>
        <taxon>Pseudomonadati</taxon>
        <taxon>Campylobacterota</taxon>
        <taxon>Epsilonproteobacteria</taxon>
        <taxon>Campylobacterales</taxon>
        <taxon>Arcobacteraceae</taxon>
        <taxon>Aliarcobacter</taxon>
    </lineage>
</organism>
<feature type="coiled-coil region" evidence="1">
    <location>
        <begin position="293"/>
        <end position="320"/>
    </location>
</feature>
<protein>
    <submittedName>
        <fullName evidence="3">Chemotaxis protein</fullName>
    </submittedName>
</protein>
<evidence type="ECO:0000256" key="1">
    <source>
        <dbReference type="SAM" id="Coils"/>
    </source>
</evidence>
<gene>
    <name evidence="3" type="ORF">CRU91_08835</name>
</gene>
<accession>A0A366MQA7</accession>
<evidence type="ECO:0000313" key="3">
    <source>
        <dbReference type="EMBL" id="RBQ28456.1"/>
    </source>
</evidence>
<dbReference type="Gene3D" id="1.20.120.1530">
    <property type="match status" value="1"/>
</dbReference>
<dbReference type="Proteomes" id="UP000252669">
    <property type="component" value="Unassembled WGS sequence"/>
</dbReference>
<evidence type="ECO:0000256" key="2">
    <source>
        <dbReference type="SAM" id="Phobius"/>
    </source>
</evidence>